<proteinExistence type="predicted"/>
<dbReference type="PANTHER" id="PTHR47260:SF1">
    <property type="entry name" value="UPF0644 PROTEIN PB2B4.06"/>
    <property type="match status" value="1"/>
</dbReference>
<organism evidence="1 2">
    <name type="scientific">Amycolatopsis thermoflava</name>
    <dbReference type="NCBI Taxonomy" id="84480"/>
    <lineage>
        <taxon>Bacteria</taxon>
        <taxon>Bacillati</taxon>
        <taxon>Actinomycetota</taxon>
        <taxon>Actinomycetes</taxon>
        <taxon>Pseudonocardiales</taxon>
        <taxon>Pseudonocardiaceae</taxon>
        <taxon>Amycolatopsis</taxon>
        <taxon>Amycolatopsis methanolica group</taxon>
    </lineage>
</organism>
<protein>
    <submittedName>
        <fullName evidence="1">Acyl-coenzyme A thioesterase PaaI-like protein</fullName>
    </submittedName>
</protein>
<dbReference type="CDD" id="cd03443">
    <property type="entry name" value="PaaI_thioesterase"/>
    <property type="match status" value="1"/>
</dbReference>
<evidence type="ECO:0000313" key="1">
    <source>
        <dbReference type="EMBL" id="ROS44239.1"/>
    </source>
</evidence>
<dbReference type="RefSeq" id="WP_123686241.1">
    <property type="nucleotide sequence ID" value="NZ_RKHY01000001.1"/>
</dbReference>
<dbReference type="Proteomes" id="UP000274843">
    <property type="component" value="Unassembled WGS sequence"/>
</dbReference>
<dbReference type="InterPro" id="IPR029069">
    <property type="entry name" value="HotDog_dom_sf"/>
</dbReference>
<dbReference type="GeneID" id="301847930"/>
<dbReference type="SUPFAM" id="SSF54637">
    <property type="entry name" value="Thioesterase/thiol ester dehydrase-isomerase"/>
    <property type="match status" value="1"/>
</dbReference>
<comment type="caution">
    <text evidence="1">The sequence shown here is derived from an EMBL/GenBank/DDBJ whole genome shotgun (WGS) entry which is preliminary data.</text>
</comment>
<accession>A0A3N2H715</accession>
<sequence length="139" mass="14783">MTAVLPWSGRADHHCFGCSPANPGGLRLEFTEDGDTLTAEFTLGRHFESYPGVVHGGITAVICDETMGNLIVLRRGVPALTTSMRTRYVGVVSVGRTYRCVARATSGDALVPASAEILDSHGQVVVTATATYQMQRSSP</sequence>
<dbReference type="InterPro" id="IPR052061">
    <property type="entry name" value="PTE-AB_protein"/>
</dbReference>
<dbReference type="EMBL" id="RKHY01000001">
    <property type="protein sequence ID" value="ROS44239.1"/>
    <property type="molecule type" value="Genomic_DNA"/>
</dbReference>
<dbReference type="AlphaFoldDB" id="A0A3N2H715"/>
<gene>
    <name evidence="1" type="ORF">EDD35_6674</name>
</gene>
<reference evidence="1 2" key="1">
    <citation type="submission" date="2018-11" db="EMBL/GenBank/DDBJ databases">
        <title>Sequencing the genomes of 1000 actinobacteria strains.</title>
        <authorList>
            <person name="Klenk H.-P."/>
        </authorList>
    </citation>
    <scope>NUCLEOTIDE SEQUENCE [LARGE SCALE GENOMIC DNA]</scope>
    <source>
        <strain evidence="1 2">DSM 44348</strain>
    </source>
</reference>
<name>A0A3N2H715_9PSEU</name>
<dbReference type="Gene3D" id="3.10.129.10">
    <property type="entry name" value="Hotdog Thioesterase"/>
    <property type="match status" value="1"/>
</dbReference>
<evidence type="ECO:0000313" key="2">
    <source>
        <dbReference type="Proteomes" id="UP000274843"/>
    </source>
</evidence>
<dbReference type="PANTHER" id="PTHR47260">
    <property type="entry name" value="UPF0644 PROTEIN PB2B4.06"/>
    <property type="match status" value="1"/>
</dbReference>
<keyword evidence="2" id="KW-1185">Reference proteome</keyword>